<reference evidence="1" key="1">
    <citation type="submission" date="2024-08" db="EMBL/GenBank/DDBJ databases">
        <authorList>
            <person name="Chaddad Z."/>
            <person name="Lamrabet M."/>
            <person name="Bouhnik O."/>
            <person name="Alami S."/>
            <person name="Wipf D."/>
            <person name="Courty P.E."/>
            <person name="Missbah El Idrissi M."/>
        </authorList>
    </citation>
    <scope>NUCLEOTIDE SEQUENCE</scope>
    <source>
        <strain evidence="1">LLZ17</strain>
    </source>
</reference>
<dbReference type="EMBL" id="CP165734">
    <property type="protein sequence ID" value="XDV59137.1"/>
    <property type="molecule type" value="Genomic_DNA"/>
</dbReference>
<evidence type="ECO:0000313" key="1">
    <source>
        <dbReference type="EMBL" id="XDV59137.1"/>
    </source>
</evidence>
<organism evidence="1">
    <name type="scientific">Bradyrhizobium sp. LLZ17</name>
    <dbReference type="NCBI Taxonomy" id="3239388"/>
    <lineage>
        <taxon>Bacteria</taxon>
        <taxon>Pseudomonadati</taxon>
        <taxon>Pseudomonadota</taxon>
        <taxon>Alphaproteobacteria</taxon>
        <taxon>Hyphomicrobiales</taxon>
        <taxon>Nitrobacteraceae</taxon>
        <taxon>Bradyrhizobium</taxon>
    </lineage>
</organism>
<proteinExistence type="predicted"/>
<gene>
    <name evidence="1" type="ORF">AB8Z38_06830</name>
</gene>
<name>A0AB39XS65_9BRAD</name>
<dbReference type="RefSeq" id="WP_369723691.1">
    <property type="nucleotide sequence ID" value="NZ_CP165734.1"/>
</dbReference>
<protein>
    <submittedName>
        <fullName evidence="1">Uncharacterized protein</fullName>
    </submittedName>
</protein>
<dbReference type="AlphaFoldDB" id="A0AB39XS65"/>
<sequence>MVDRLKDALEHLETPICLDCHVGMRWFRSELVADNPISRIAHLFVCPNCKRAERTDTKFTPAGVPPAKASAPRFRGVASEIGGIASRAV</sequence>
<accession>A0AB39XS65</accession>